<accession>A0A0R0FDB8</accession>
<reference evidence="2" key="2">
    <citation type="submission" date="2018-02" db="UniProtKB">
        <authorList>
            <consortium name="EnsemblPlants"/>
        </authorList>
    </citation>
    <scope>IDENTIFICATION</scope>
    <source>
        <strain evidence="2">Williams 82</strain>
    </source>
</reference>
<gene>
    <name evidence="1" type="ORF">GLYMA_17G151900</name>
</gene>
<reference evidence="1 2" key="1">
    <citation type="journal article" date="2010" name="Nature">
        <title>Genome sequence of the palaeopolyploid soybean.</title>
        <authorList>
            <person name="Schmutz J."/>
            <person name="Cannon S.B."/>
            <person name="Schlueter J."/>
            <person name="Ma J."/>
            <person name="Mitros T."/>
            <person name="Nelson W."/>
            <person name="Hyten D.L."/>
            <person name="Song Q."/>
            <person name="Thelen J.J."/>
            <person name="Cheng J."/>
            <person name="Xu D."/>
            <person name="Hellsten U."/>
            <person name="May G.D."/>
            <person name="Yu Y."/>
            <person name="Sakurai T."/>
            <person name="Umezawa T."/>
            <person name="Bhattacharyya M.K."/>
            <person name="Sandhu D."/>
            <person name="Valliyodan B."/>
            <person name="Lindquist E."/>
            <person name="Peto M."/>
            <person name="Grant D."/>
            <person name="Shu S."/>
            <person name="Goodstein D."/>
            <person name="Barry K."/>
            <person name="Futrell-Griggs M."/>
            <person name="Abernathy B."/>
            <person name="Du J."/>
            <person name="Tian Z."/>
            <person name="Zhu L."/>
            <person name="Gill N."/>
            <person name="Joshi T."/>
            <person name="Libault M."/>
            <person name="Sethuraman A."/>
            <person name="Zhang X.-C."/>
            <person name="Shinozaki K."/>
            <person name="Nguyen H.T."/>
            <person name="Wing R.A."/>
            <person name="Cregan P."/>
            <person name="Specht J."/>
            <person name="Grimwood J."/>
            <person name="Rokhsar D."/>
            <person name="Stacey G."/>
            <person name="Shoemaker R.C."/>
            <person name="Jackson S.A."/>
        </authorList>
    </citation>
    <scope>NUCLEOTIDE SEQUENCE</scope>
    <source>
        <strain evidence="2">cv. Williams 82</strain>
        <tissue evidence="1">Callus</tissue>
    </source>
</reference>
<protein>
    <submittedName>
        <fullName evidence="1 2">Uncharacterized protein</fullName>
    </submittedName>
</protein>
<evidence type="ECO:0000313" key="1">
    <source>
        <dbReference type="EMBL" id="KRH04288.1"/>
    </source>
</evidence>
<organism evidence="1">
    <name type="scientific">Glycine max</name>
    <name type="common">Soybean</name>
    <name type="synonym">Glycine hispida</name>
    <dbReference type="NCBI Taxonomy" id="3847"/>
    <lineage>
        <taxon>Eukaryota</taxon>
        <taxon>Viridiplantae</taxon>
        <taxon>Streptophyta</taxon>
        <taxon>Embryophyta</taxon>
        <taxon>Tracheophyta</taxon>
        <taxon>Spermatophyta</taxon>
        <taxon>Magnoliopsida</taxon>
        <taxon>eudicotyledons</taxon>
        <taxon>Gunneridae</taxon>
        <taxon>Pentapetalae</taxon>
        <taxon>rosids</taxon>
        <taxon>fabids</taxon>
        <taxon>Fabales</taxon>
        <taxon>Fabaceae</taxon>
        <taxon>Papilionoideae</taxon>
        <taxon>50 kb inversion clade</taxon>
        <taxon>NPAAA clade</taxon>
        <taxon>indigoferoid/millettioid clade</taxon>
        <taxon>Phaseoleae</taxon>
        <taxon>Glycine</taxon>
        <taxon>Glycine subgen. Soja</taxon>
    </lineage>
</organism>
<sequence length="72" mass="8106">MGNSIVYITIENNEDTSKIKPKSPMHDVCHVTAVQNRTITYDTFPSSYSLISLSKLLHSPLTMQQHEATREG</sequence>
<dbReference type="Proteomes" id="UP000008827">
    <property type="component" value="Chromosome 17"/>
</dbReference>
<dbReference type="OMA" id="PTEEICH"/>
<dbReference type="AlphaFoldDB" id="A0A0R0FDB8"/>
<dbReference type="Gramene" id="KRH04288">
    <property type="protein sequence ID" value="KRH04288"/>
    <property type="gene ID" value="GLYMA_17G151900"/>
</dbReference>
<dbReference type="EnsemblPlants" id="KRH04288">
    <property type="protein sequence ID" value="KRH04288"/>
    <property type="gene ID" value="GLYMA_17G151900"/>
</dbReference>
<keyword evidence="3" id="KW-1185">Reference proteome</keyword>
<evidence type="ECO:0000313" key="2">
    <source>
        <dbReference type="EnsemblPlants" id="KRH04288"/>
    </source>
</evidence>
<proteinExistence type="predicted"/>
<name>A0A0R0FDB8_SOYBN</name>
<dbReference type="EMBL" id="CM000850">
    <property type="protein sequence ID" value="KRH04288.1"/>
    <property type="molecule type" value="Genomic_DNA"/>
</dbReference>
<evidence type="ECO:0000313" key="3">
    <source>
        <dbReference type="Proteomes" id="UP000008827"/>
    </source>
</evidence>
<dbReference type="InParanoid" id="A0A0R0FDB8"/>
<reference evidence="1" key="3">
    <citation type="submission" date="2018-07" db="EMBL/GenBank/DDBJ databases">
        <title>WGS assembly of Glycine max.</title>
        <authorList>
            <person name="Schmutz J."/>
            <person name="Cannon S."/>
            <person name="Schlueter J."/>
            <person name="Ma J."/>
            <person name="Mitros T."/>
            <person name="Nelson W."/>
            <person name="Hyten D."/>
            <person name="Song Q."/>
            <person name="Thelen J."/>
            <person name="Cheng J."/>
            <person name="Xu D."/>
            <person name="Hellsten U."/>
            <person name="May G."/>
            <person name="Yu Y."/>
            <person name="Sakurai T."/>
            <person name="Umezawa T."/>
            <person name="Bhattacharyya M."/>
            <person name="Sandhu D."/>
            <person name="Valliyodan B."/>
            <person name="Lindquist E."/>
            <person name="Peto M."/>
            <person name="Grant D."/>
            <person name="Shu S."/>
            <person name="Goodstein D."/>
            <person name="Barry K."/>
            <person name="Futrell-Griggs M."/>
            <person name="Abernathy B."/>
            <person name="Du J."/>
            <person name="Tian Z."/>
            <person name="Zhu L."/>
            <person name="Gill N."/>
            <person name="Joshi T."/>
            <person name="Libault M."/>
            <person name="Sethuraman A."/>
            <person name="Zhang X."/>
            <person name="Shinozaki K."/>
            <person name="Nguyen H."/>
            <person name="Wing R."/>
            <person name="Cregan P."/>
            <person name="Specht J."/>
            <person name="Grimwood J."/>
            <person name="Rokhsar D."/>
            <person name="Stacey G."/>
            <person name="Shoemaker R."/>
            <person name="Jackson S."/>
        </authorList>
    </citation>
    <scope>NUCLEOTIDE SEQUENCE</scope>
    <source>
        <tissue evidence="1">Callus</tissue>
    </source>
</reference>